<dbReference type="GO" id="GO:0043565">
    <property type="term" value="F:sequence-specific DNA binding"/>
    <property type="evidence" value="ECO:0007669"/>
    <property type="project" value="InterPro"/>
</dbReference>
<dbReference type="OrthoDB" id="62429at2"/>
<dbReference type="SUPFAM" id="SSF51215">
    <property type="entry name" value="Regulatory protein AraC"/>
    <property type="match status" value="1"/>
</dbReference>
<gene>
    <name evidence="5" type="ORF">SAMN04488099_101259</name>
</gene>
<reference evidence="6" key="1">
    <citation type="submission" date="2016-10" db="EMBL/GenBank/DDBJ databases">
        <authorList>
            <person name="Varghese N."/>
            <person name="Submissions S."/>
        </authorList>
    </citation>
    <scope>NUCLEOTIDE SEQUENCE [LARGE SCALE GENOMIC DNA]</scope>
    <source>
        <strain evidence="6">DSM 19183</strain>
    </source>
</reference>
<keyword evidence="6" id="KW-1185">Reference proteome</keyword>
<dbReference type="SMART" id="SM00342">
    <property type="entry name" value="HTH_ARAC"/>
    <property type="match status" value="1"/>
</dbReference>
<evidence type="ECO:0000259" key="4">
    <source>
        <dbReference type="PROSITE" id="PS01124"/>
    </source>
</evidence>
<organism evidence="5 6">
    <name type="scientific">Alkalibacterium pelagium</name>
    <dbReference type="NCBI Taxonomy" id="426702"/>
    <lineage>
        <taxon>Bacteria</taxon>
        <taxon>Bacillati</taxon>
        <taxon>Bacillota</taxon>
        <taxon>Bacilli</taxon>
        <taxon>Lactobacillales</taxon>
        <taxon>Carnobacteriaceae</taxon>
        <taxon>Alkalibacterium</taxon>
    </lineage>
</organism>
<name>A0A1H7FG34_9LACT</name>
<dbReference type="InterPro" id="IPR009057">
    <property type="entry name" value="Homeodomain-like_sf"/>
</dbReference>
<dbReference type="InterPro" id="IPR037923">
    <property type="entry name" value="HTH-like"/>
</dbReference>
<keyword evidence="1" id="KW-0805">Transcription regulation</keyword>
<evidence type="ECO:0000313" key="5">
    <source>
        <dbReference type="EMBL" id="SEK23382.1"/>
    </source>
</evidence>
<accession>A0A1H7FG34</accession>
<dbReference type="PRINTS" id="PR00032">
    <property type="entry name" value="HTHARAC"/>
</dbReference>
<dbReference type="CDD" id="cd06986">
    <property type="entry name" value="cupin_MmsR-like_N"/>
    <property type="match status" value="1"/>
</dbReference>
<dbReference type="AlphaFoldDB" id="A0A1H7FG34"/>
<dbReference type="InterPro" id="IPR018062">
    <property type="entry name" value="HTH_AraC-typ_CS"/>
</dbReference>
<evidence type="ECO:0000256" key="3">
    <source>
        <dbReference type="ARBA" id="ARBA00023163"/>
    </source>
</evidence>
<dbReference type="RefSeq" id="WP_091478458.1">
    <property type="nucleotide sequence ID" value="NZ_BJYC01000001.1"/>
</dbReference>
<dbReference type="SUPFAM" id="SSF46689">
    <property type="entry name" value="Homeodomain-like"/>
    <property type="match status" value="2"/>
</dbReference>
<protein>
    <submittedName>
        <fullName evidence="5">AraC-type DNA-binding protein</fullName>
    </submittedName>
</protein>
<dbReference type="Gene3D" id="2.60.120.280">
    <property type="entry name" value="Regulatory protein AraC"/>
    <property type="match status" value="1"/>
</dbReference>
<proteinExistence type="predicted"/>
<sequence length="285" mass="32945">MFNASENNGLPRLSTQLNYVSSGYKPPNSHEWGPGVRDVYAMHYIIKGKGIYQNRSGEYELKEGQSFLIYPYTEIYYYPDPNDPWEYVWIEFTGEEVAPILDLTSLSADRPITEKAESDLSLYYFLEENKEKSVAEAMRMAARLRTLLSYYVEQFPEESLSDKTDYVQQAKDTILKHYWKSTLSVTDIVQDVNIERSYLFRLFKASTGLPISTYLRDVRIEQACLLMQKSNLSVKSIANSVGYSDPLYFSKVFKKVTSYTPTEYMTLTEKTIGKEHSSRTHGNKL</sequence>
<evidence type="ECO:0000256" key="2">
    <source>
        <dbReference type="ARBA" id="ARBA00023125"/>
    </source>
</evidence>
<keyword evidence="2 5" id="KW-0238">DNA-binding</keyword>
<dbReference type="Pfam" id="PF02311">
    <property type="entry name" value="AraC_binding"/>
    <property type="match status" value="1"/>
</dbReference>
<dbReference type="EMBL" id="FNZU01000001">
    <property type="protein sequence ID" value="SEK23382.1"/>
    <property type="molecule type" value="Genomic_DNA"/>
</dbReference>
<dbReference type="PROSITE" id="PS01124">
    <property type="entry name" value="HTH_ARAC_FAMILY_2"/>
    <property type="match status" value="1"/>
</dbReference>
<dbReference type="STRING" id="426702.SAMN04488099_101259"/>
<dbReference type="GO" id="GO:0003700">
    <property type="term" value="F:DNA-binding transcription factor activity"/>
    <property type="evidence" value="ECO:0007669"/>
    <property type="project" value="InterPro"/>
</dbReference>
<dbReference type="Gene3D" id="1.10.10.60">
    <property type="entry name" value="Homeodomain-like"/>
    <property type="match status" value="2"/>
</dbReference>
<dbReference type="InterPro" id="IPR020449">
    <property type="entry name" value="Tscrpt_reg_AraC-type_HTH"/>
</dbReference>
<dbReference type="PROSITE" id="PS00041">
    <property type="entry name" value="HTH_ARAC_FAMILY_1"/>
    <property type="match status" value="1"/>
</dbReference>
<keyword evidence="3" id="KW-0804">Transcription</keyword>
<dbReference type="InterPro" id="IPR003313">
    <property type="entry name" value="AraC-bd"/>
</dbReference>
<dbReference type="Pfam" id="PF12833">
    <property type="entry name" value="HTH_18"/>
    <property type="match status" value="1"/>
</dbReference>
<dbReference type="PANTHER" id="PTHR43280:SF30">
    <property type="entry name" value="MMSAB OPERON REGULATORY PROTEIN"/>
    <property type="match status" value="1"/>
</dbReference>
<feature type="domain" description="HTH araC/xylS-type" evidence="4">
    <location>
        <begin position="168"/>
        <end position="267"/>
    </location>
</feature>
<evidence type="ECO:0000313" key="6">
    <source>
        <dbReference type="Proteomes" id="UP000199081"/>
    </source>
</evidence>
<dbReference type="InterPro" id="IPR018060">
    <property type="entry name" value="HTH_AraC"/>
</dbReference>
<dbReference type="PANTHER" id="PTHR43280">
    <property type="entry name" value="ARAC-FAMILY TRANSCRIPTIONAL REGULATOR"/>
    <property type="match status" value="1"/>
</dbReference>
<evidence type="ECO:0000256" key="1">
    <source>
        <dbReference type="ARBA" id="ARBA00023015"/>
    </source>
</evidence>
<dbReference type="Proteomes" id="UP000199081">
    <property type="component" value="Unassembled WGS sequence"/>
</dbReference>